<dbReference type="GO" id="GO:0008168">
    <property type="term" value="F:methyltransferase activity"/>
    <property type="evidence" value="ECO:0007669"/>
    <property type="project" value="UniProtKB-KW"/>
</dbReference>
<keyword evidence="1" id="KW-0489">Methyltransferase</keyword>
<gene>
    <name evidence="1" type="ORF">EV192_109301</name>
</gene>
<keyword evidence="2" id="KW-1185">Reference proteome</keyword>
<dbReference type="AlphaFoldDB" id="A0A4V6NNS8"/>
<dbReference type="GO" id="GO:0032259">
    <property type="term" value="P:methylation"/>
    <property type="evidence" value="ECO:0007669"/>
    <property type="project" value="UniProtKB-KW"/>
</dbReference>
<organism evidence="1 2">
    <name type="scientific">Actinocrispum wychmicini</name>
    <dbReference type="NCBI Taxonomy" id="1213861"/>
    <lineage>
        <taxon>Bacteria</taxon>
        <taxon>Bacillati</taxon>
        <taxon>Actinomycetota</taxon>
        <taxon>Actinomycetes</taxon>
        <taxon>Pseudonocardiales</taxon>
        <taxon>Pseudonocardiaceae</taxon>
        <taxon>Actinocrispum</taxon>
    </lineage>
</organism>
<keyword evidence="1" id="KW-0808">Transferase</keyword>
<comment type="caution">
    <text evidence="1">The sequence shown here is derived from an EMBL/GenBank/DDBJ whole genome shotgun (WGS) entry which is preliminary data.</text>
</comment>
<dbReference type="Proteomes" id="UP000295680">
    <property type="component" value="Unassembled WGS sequence"/>
</dbReference>
<dbReference type="EMBL" id="SLWS01000009">
    <property type="protein sequence ID" value="TCO54320.1"/>
    <property type="molecule type" value="Genomic_DNA"/>
</dbReference>
<dbReference type="SUPFAM" id="SSF53335">
    <property type="entry name" value="S-adenosyl-L-methionine-dependent methyltransferases"/>
    <property type="match status" value="1"/>
</dbReference>
<evidence type="ECO:0000313" key="1">
    <source>
        <dbReference type="EMBL" id="TCO54320.1"/>
    </source>
</evidence>
<reference evidence="1 2" key="1">
    <citation type="submission" date="2019-03" db="EMBL/GenBank/DDBJ databases">
        <title>Genomic Encyclopedia of Type Strains, Phase IV (KMG-IV): sequencing the most valuable type-strain genomes for metagenomic binning, comparative biology and taxonomic classification.</title>
        <authorList>
            <person name="Goeker M."/>
        </authorList>
    </citation>
    <scope>NUCLEOTIDE SEQUENCE [LARGE SCALE GENOMIC DNA]</scope>
    <source>
        <strain evidence="1 2">DSM 45934</strain>
    </source>
</reference>
<sequence length="267" mass="29602">MDWVREFYSRTGSWWAKADARVTDRDHRRVRLLHDHGGDVGRVLELGSGYGATAAAAARAGYSVTAVEVSNRADVTSGLAKDVAPGSLTVHKADFYELDLEDRFDIVCYWNGFGVGSDAEQRRLLVRIAAEWLRPGGVALIDVFNPFVWSRWDGDEEHLAPDAAAGYDHELRERTSFDPVMCTAIDTWWETTSPDRQISQVLRCYTPADLALLLTGTGLTLTKIVVGDRVLSPSPHPGMGELLREQHEYLAILHHEPDQSQAVCPTG</sequence>
<name>A0A4V6NNS8_9PSEU</name>
<evidence type="ECO:0000313" key="2">
    <source>
        <dbReference type="Proteomes" id="UP000295680"/>
    </source>
</evidence>
<dbReference type="Gene3D" id="3.40.50.150">
    <property type="entry name" value="Vaccinia Virus protein VP39"/>
    <property type="match status" value="1"/>
</dbReference>
<accession>A0A4V6NNS8</accession>
<protein>
    <submittedName>
        <fullName evidence="1">Methyltransferase family protein</fullName>
    </submittedName>
</protein>
<proteinExistence type="predicted"/>
<dbReference type="OrthoDB" id="1490595at2"/>
<dbReference type="InterPro" id="IPR029063">
    <property type="entry name" value="SAM-dependent_MTases_sf"/>
</dbReference>
<dbReference type="Pfam" id="PF13489">
    <property type="entry name" value="Methyltransf_23"/>
    <property type="match status" value="1"/>
</dbReference>